<evidence type="ECO:0000313" key="3">
    <source>
        <dbReference type="Proteomes" id="UP000637578"/>
    </source>
</evidence>
<feature type="region of interest" description="Disordered" evidence="1">
    <location>
        <begin position="459"/>
        <end position="479"/>
    </location>
</feature>
<keyword evidence="2" id="KW-0067">ATP-binding</keyword>
<keyword evidence="2" id="KW-0547">Nucleotide-binding</keyword>
<accession>A0A8J3CAV5</accession>
<gene>
    <name evidence="2" type="ORF">GCM10012275_42040</name>
</gene>
<comment type="caution">
    <text evidence="2">The sequence shown here is derived from an EMBL/GenBank/DDBJ whole genome shotgun (WGS) entry which is preliminary data.</text>
</comment>
<dbReference type="AlphaFoldDB" id="A0A8J3CAV5"/>
<feature type="compositionally biased region" description="Basic and acidic residues" evidence="1">
    <location>
        <begin position="32"/>
        <end position="49"/>
    </location>
</feature>
<name>A0A8J3CAV5_9PSEU</name>
<protein>
    <submittedName>
        <fullName evidence="2">ATP-binding protein</fullName>
    </submittedName>
</protein>
<reference evidence="2" key="1">
    <citation type="journal article" date="2014" name="Int. J. Syst. Evol. Microbiol.">
        <title>Complete genome sequence of Corynebacterium casei LMG S-19264T (=DSM 44701T), isolated from a smear-ripened cheese.</title>
        <authorList>
            <consortium name="US DOE Joint Genome Institute (JGI-PGF)"/>
            <person name="Walter F."/>
            <person name="Albersmeier A."/>
            <person name="Kalinowski J."/>
            <person name="Ruckert C."/>
        </authorList>
    </citation>
    <scope>NUCLEOTIDE SEQUENCE</scope>
    <source>
        <strain evidence="2">CGMCC 4.5737</strain>
    </source>
</reference>
<sequence length="539" mass="58370">MIDYGRDYPDPFAAELATIDPYADVPPPDEPMDGREVGADGGGADRDGKPSMATRLVELAQARYDVFLGQDGEPYAVDRAGVSLALPLRGRTGLRQRLARAMFATIGRVPPAAALTDCVNVLEGTALERDRVPVALRVARRADRLVIDMGTADGRVIECGPHGWRVVRGSDVLFRRTALTGAMPDPDPAGTLDAFRSGLNVSEENFRLIVGWMLHAFMPDEPHPVLGLVGEQGTAKTTAAKQVACLVDPSPAPTRTAPKDLSDWAVTAAGSWVVTLDNISTIPPWFSDALCKAVTGDAMTKRALYTDGDLSVLAFLRPVIMTTIEAGALRGDLAERMLPIELERIPPDQRRTEKSVRLAYEDAMPQTLGALLNLLCDVLAVLPGVHLSRLPRMADFARFLAALDQVTGWTTHQDYEDTFEDLADTVIDGDPFAAQIRANIERGLTFDGTAAALLGWLHPNPEGTPSRGWPKTPRGATGALKRSTPALLKVGIHVEHYRTSDHKRERRVRIRRADGPDGVDGSPRRPSVHTQSPGWGHPG</sequence>
<evidence type="ECO:0000256" key="1">
    <source>
        <dbReference type="SAM" id="MobiDB-lite"/>
    </source>
</evidence>
<organism evidence="2 3">
    <name type="scientific">Longimycelium tulufanense</name>
    <dbReference type="NCBI Taxonomy" id="907463"/>
    <lineage>
        <taxon>Bacteria</taxon>
        <taxon>Bacillati</taxon>
        <taxon>Actinomycetota</taxon>
        <taxon>Actinomycetes</taxon>
        <taxon>Pseudonocardiales</taxon>
        <taxon>Pseudonocardiaceae</taxon>
        <taxon>Longimycelium</taxon>
    </lineage>
</organism>
<dbReference type="SUPFAM" id="SSF52540">
    <property type="entry name" value="P-loop containing nucleoside triphosphate hydrolases"/>
    <property type="match status" value="1"/>
</dbReference>
<dbReference type="InterPro" id="IPR027417">
    <property type="entry name" value="P-loop_NTPase"/>
</dbReference>
<keyword evidence="3" id="KW-1185">Reference proteome</keyword>
<evidence type="ECO:0000313" key="2">
    <source>
        <dbReference type="EMBL" id="GGM67109.1"/>
    </source>
</evidence>
<dbReference type="RefSeq" id="WP_189060111.1">
    <property type="nucleotide sequence ID" value="NZ_BMMK01000021.1"/>
</dbReference>
<feature type="region of interest" description="Disordered" evidence="1">
    <location>
        <begin position="498"/>
        <end position="539"/>
    </location>
</feature>
<reference evidence="2" key="2">
    <citation type="submission" date="2020-09" db="EMBL/GenBank/DDBJ databases">
        <authorList>
            <person name="Sun Q."/>
            <person name="Zhou Y."/>
        </authorList>
    </citation>
    <scope>NUCLEOTIDE SEQUENCE</scope>
    <source>
        <strain evidence="2">CGMCC 4.5737</strain>
    </source>
</reference>
<dbReference type="EMBL" id="BMMK01000021">
    <property type="protein sequence ID" value="GGM67109.1"/>
    <property type="molecule type" value="Genomic_DNA"/>
</dbReference>
<dbReference type="Proteomes" id="UP000637578">
    <property type="component" value="Unassembled WGS sequence"/>
</dbReference>
<dbReference type="GO" id="GO:0005524">
    <property type="term" value="F:ATP binding"/>
    <property type="evidence" value="ECO:0007669"/>
    <property type="project" value="UniProtKB-KW"/>
</dbReference>
<proteinExistence type="predicted"/>
<feature type="region of interest" description="Disordered" evidence="1">
    <location>
        <begin position="21"/>
        <end position="50"/>
    </location>
</feature>